<dbReference type="RefSeq" id="WP_167120279.1">
    <property type="nucleotide sequence ID" value="NZ_JAANOU010000001.1"/>
</dbReference>
<gene>
    <name evidence="1" type="ORF">FHX46_005279</name>
</gene>
<name>A0ABX0T283_9PSEU</name>
<evidence type="ECO:0000313" key="1">
    <source>
        <dbReference type="EMBL" id="NIH82749.1"/>
    </source>
</evidence>
<accession>A0ABX0T283</accession>
<keyword evidence="2" id="KW-1185">Reference proteome</keyword>
<comment type="caution">
    <text evidence="1">The sequence shown here is derived from an EMBL/GenBank/DDBJ whole genome shotgun (WGS) entry which is preliminary data.</text>
</comment>
<dbReference type="EMBL" id="JAANOU010000001">
    <property type="protein sequence ID" value="NIH82749.1"/>
    <property type="molecule type" value="Genomic_DNA"/>
</dbReference>
<evidence type="ECO:0008006" key="3">
    <source>
        <dbReference type="Google" id="ProtNLM"/>
    </source>
</evidence>
<organism evidence="1 2">
    <name type="scientific">Amycolatopsis viridis</name>
    <dbReference type="NCBI Taxonomy" id="185678"/>
    <lineage>
        <taxon>Bacteria</taxon>
        <taxon>Bacillati</taxon>
        <taxon>Actinomycetota</taxon>
        <taxon>Actinomycetes</taxon>
        <taxon>Pseudonocardiales</taxon>
        <taxon>Pseudonocardiaceae</taxon>
        <taxon>Amycolatopsis</taxon>
    </lineage>
</organism>
<sequence length="187" mass="20236">MEQFAANAAEVGWSFAAELPAEPSTGTPWRSAWQLAAGVFVALYQFPERQLAYLAVWSMLGREAAVHFLELPRVSLEFSGLDVWTDEELIGAVSAASDPGEHATALIRAGLGAPGEIAEPWVAAFFAAVEHHSEEVRAAGIEAIMHAGWPRFAELLRAMAKRDPSRSIRKLAKRSASILEARTPSAL</sequence>
<evidence type="ECO:0000313" key="2">
    <source>
        <dbReference type="Proteomes" id="UP000754495"/>
    </source>
</evidence>
<reference evidence="1 2" key="1">
    <citation type="submission" date="2020-03" db="EMBL/GenBank/DDBJ databases">
        <title>Sequencing the genomes of 1000 actinobacteria strains.</title>
        <authorList>
            <person name="Klenk H.-P."/>
        </authorList>
    </citation>
    <scope>NUCLEOTIDE SEQUENCE [LARGE SCALE GENOMIC DNA]</scope>
    <source>
        <strain evidence="1 2">DSM 45668</strain>
    </source>
</reference>
<protein>
    <recommendedName>
        <fullName evidence="3">HEAT repeat domain-containing protein</fullName>
    </recommendedName>
</protein>
<dbReference type="Proteomes" id="UP000754495">
    <property type="component" value="Unassembled WGS sequence"/>
</dbReference>
<proteinExistence type="predicted"/>